<evidence type="ECO:0008006" key="4">
    <source>
        <dbReference type="Google" id="ProtNLM"/>
    </source>
</evidence>
<gene>
    <name evidence="2" type="ORF">AT727_08340</name>
</gene>
<evidence type="ECO:0000313" key="3">
    <source>
        <dbReference type="Proteomes" id="UP000054623"/>
    </source>
</evidence>
<dbReference type="InterPro" id="IPR002838">
    <property type="entry name" value="AIM24"/>
</dbReference>
<dbReference type="Gene3D" id="3.60.160.10">
    <property type="entry name" value="Mitochondrial biogenesis AIM24"/>
    <property type="match status" value="1"/>
</dbReference>
<evidence type="ECO:0000313" key="2">
    <source>
        <dbReference type="EMBL" id="KTE90589.1"/>
    </source>
</evidence>
<proteinExistence type="predicted"/>
<sequence length="111" mass="11787">MIAPKAESEVSETTMPAFMHAGGTIIQKELQPGETIQLDTGCLVAMTKTVNHDIRFAGDIKNALFGGEGLALGTLTGPGTVWLQSLPFCSLVILIFAVMKKSRSPQDILLG</sequence>
<dbReference type="InterPro" id="IPR036983">
    <property type="entry name" value="AIM24_sf"/>
</dbReference>
<keyword evidence="1" id="KW-0812">Transmembrane</keyword>
<dbReference type="RefSeq" id="WP_005814587.1">
    <property type="nucleotide sequence ID" value="NZ_LK996017.1"/>
</dbReference>
<comment type="caution">
    <text evidence="2">The sequence shown here is derived from an EMBL/GenBank/DDBJ whole genome shotgun (WGS) entry which is preliminary data.</text>
</comment>
<dbReference type="EMBL" id="LOCK01000039">
    <property type="protein sequence ID" value="KTE90589.1"/>
    <property type="molecule type" value="Genomic_DNA"/>
</dbReference>
<accession>A0A0W1JG37</accession>
<dbReference type="SUPFAM" id="SSF51219">
    <property type="entry name" value="TRAP-like"/>
    <property type="match status" value="1"/>
</dbReference>
<reference evidence="2 3" key="1">
    <citation type="submission" date="2015-12" db="EMBL/GenBank/DDBJ databases">
        <title>Draft Genome Sequence of Desulfitobacterium hafniense Strain DH, a Sulfate-reducing Bacterium Isolated from Paddy Soils.</title>
        <authorList>
            <person name="Bao P."/>
            <person name="Zhang X."/>
            <person name="Li G."/>
        </authorList>
    </citation>
    <scope>NUCLEOTIDE SEQUENCE [LARGE SCALE GENOMIC DNA]</scope>
    <source>
        <strain evidence="2 3">DH</strain>
    </source>
</reference>
<feature type="transmembrane region" description="Helical" evidence="1">
    <location>
        <begin position="81"/>
        <end position="99"/>
    </location>
</feature>
<protein>
    <recommendedName>
        <fullName evidence="4">Mitochondrial biogenesis AIM24</fullName>
    </recommendedName>
</protein>
<dbReference type="PANTHER" id="PTHR43657:SF1">
    <property type="entry name" value="ALTERED INHERITANCE OF MITOCHONDRIA PROTEIN 24, MITOCHONDRIAL"/>
    <property type="match status" value="1"/>
</dbReference>
<dbReference type="InterPro" id="IPR016031">
    <property type="entry name" value="Trp_RNA-bd_attenuator-like_dom"/>
</dbReference>
<dbReference type="Pfam" id="PF01987">
    <property type="entry name" value="AIM24"/>
    <property type="match status" value="1"/>
</dbReference>
<dbReference type="AlphaFoldDB" id="A0A0W1JG37"/>
<keyword evidence="1" id="KW-0472">Membrane</keyword>
<evidence type="ECO:0000256" key="1">
    <source>
        <dbReference type="SAM" id="Phobius"/>
    </source>
</evidence>
<dbReference type="PANTHER" id="PTHR43657">
    <property type="entry name" value="TRYPTOPHAN RNA-BINDING ATTENUATOR PROTEIN-LIKE PROTEIN"/>
    <property type="match status" value="1"/>
</dbReference>
<dbReference type="Proteomes" id="UP000054623">
    <property type="component" value="Unassembled WGS sequence"/>
</dbReference>
<keyword evidence="1" id="KW-1133">Transmembrane helix</keyword>
<name>A0A0W1JG37_DESHA</name>
<organism evidence="2 3">
    <name type="scientific">Desulfitobacterium hafniense</name>
    <name type="common">Desulfitobacterium frappieri</name>
    <dbReference type="NCBI Taxonomy" id="49338"/>
    <lineage>
        <taxon>Bacteria</taxon>
        <taxon>Bacillati</taxon>
        <taxon>Bacillota</taxon>
        <taxon>Clostridia</taxon>
        <taxon>Eubacteriales</taxon>
        <taxon>Desulfitobacteriaceae</taxon>
        <taxon>Desulfitobacterium</taxon>
    </lineage>
</organism>